<dbReference type="InterPro" id="IPR011050">
    <property type="entry name" value="Pectin_lyase_fold/virulence"/>
</dbReference>
<comment type="caution">
    <text evidence="1">The sequence shown here is derived from an EMBL/GenBank/DDBJ whole genome shotgun (WGS) entry which is preliminary data.</text>
</comment>
<organism evidence="1 2">
    <name type="scientific">Tistrella arctica</name>
    <dbReference type="NCBI Taxonomy" id="3133430"/>
    <lineage>
        <taxon>Bacteria</taxon>
        <taxon>Pseudomonadati</taxon>
        <taxon>Pseudomonadota</taxon>
        <taxon>Alphaproteobacteria</taxon>
        <taxon>Geminicoccales</taxon>
        <taxon>Geminicoccaceae</taxon>
        <taxon>Tistrella</taxon>
    </lineage>
</organism>
<keyword evidence="2" id="KW-1185">Reference proteome</keyword>
<dbReference type="RefSeq" id="WP_345934606.1">
    <property type="nucleotide sequence ID" value="NZ_JBBKTV010000008.1"/>
</dbReference>
<reference evidence="1 2" key="1">
    <citation type="submission" date="2024-03" db="EMBL/GenBank/DDBJ databases">
        <title>High-quality draft genome sequencing of Tistrella sp. BH-R2-4.</title>
        <authorList>
            <person name="Dong C."/>
        </authorList>
    </citation>
    <scope>NUCLEOTIDE SEQUENCE [LARGE SCALE GENOMIC DNA]</scope>
    <source>
        <strain evidence="1 2">BH-R2-4</strain>
    </source>
</reference>
<proteinExistence type="predicted"/>
<protein>
    <recommendedName>
        <fullName evidence="3">Pectate lyase superfamily protein domain-containing protein</fullName>
    </recommendedName>
</protein>
<sequence length="530" mass="56077">MSIEPYYEAPFDNAVARSVSDKLADFVTPNDFGAIGDNTTDDTVALQRALDSGRHVMIVGRHVISAPLQVTTSGQRIFGATGAGYMAYASIRFPTSDDTQAVFHVRSSGVVFDGLVIRGNPGNTAGWSQDLEVTGSMIISANQDPAYSSTGQNNGDVDLTITNCSLGNAKTLVKVTGRGVRISDCNLVLAVHVLEIDWPTDFTVGTAYDSALKSGMRSYVLRDNRIHGCSGGYVVRNIGLQKENLQGLMVIGNFIDTNIRMFRGVANDSLFSDNVMIHVKAAGTVFSVEGGDSIQIASNTIYGMDDNGLNPAEKETHREIVSGISLSNATNVSITGNQFKRVLRDVLVVATGVRNVSFCRNVMTNIGIDNGDATVSPFVSRFGVRIVGSLDGLIAEGNIVDTPVRSIANPPFVGVVSGGSLSNWIIQNNILPTQMAAHDLSTSMRADVVDTSRAVTAYDGDGVTSQSITLRFAPVAVLVTIATGTNRGRTMAVSAMSGAGADLVEISGRTVIVKGDWNVSGTTYTLIALT</sequence>
<dbReference type="EMBL" id="JBBKTW010000003">
    <property type="protein sequence ID" value="MEN2988287.1"/>
    <property type="molecule type" value="Genomic_DNA"/>
</dbReference>
<dbReference type="SUPFAM" id="SSF51126">
    <property type="entry name" value="Pectin lyase-like"/>
    <property type="match status" value="1"/>
</dbReference>
<accession>A0ABU9YHL0</accession>
<evidence type="ECO:0000313" key="1">
    <source>
        <dbReference type="EMBL" id="MEN2988287.1"/>
    </source>
</evidence>
<gene>
    <name evidence="1" type="ORF">WG926_08235</name>
</gene>
<name>A0ABU9YHL0_9PROT</name>
<dbReference type="Proteomes" id="UP001413721">
    <property type="component" value="Unassembled WGS sequence"/>
</dbReference>
<evidence type="ECO:0000313" key="2">
    <source>
        <dbReference type="Proteomes" id="UP001413721"/>
    </source>
</evidence>
<dbReference type="InterPro" id="IPR012334">
    <property type="entry name" value="Pectin_lyas_fold"/>
</dbReference>
<dbReference type="Gene3D" id="2.160.20.10">
    <property type="entry name" value="Single-stranded right-handed beta-helix, Pectin lyase-like"/>
    <property type="match status" value="1"/>
</dbReference>
<evidence type="ECO:0008006" key="3">
    <source>
        <dbReference type="Google" id="ProtNLM"/>
    </source>
</evidence>